<evidence type="ECO:0000313" key="4">
    <source>
        <dbReference type="Proteomes" id="UP000704960"/>
    </source>
</evidence>
<dbReference type="PROSITE" id="PS00061">
    <property type="entry name" value="ADH_SHORT"/>
    <property type="match status" value="1"/>
</dbReference>
<name>A0A932YVQ1_9BACT</name>
<comment type="similarity">
    <text evidence="1">Belongs to the short-chain dehydrogenases/reductases (SDR) family.</text>
</comment>
<keyword evidence="2" id="KW-0560">Oxidoreductase</keyword>
<dbReference type="PANTHER" id="PTHR42760">
    <property type="entry name" value="SHORT-CHAIN DEHYDROGENASES/REDUCTASES FAMILY MEMBER"/>
    <property type="match status" value="1"/>
</dbReference>
<reference evidence="3" key="1">
    <citation type="submission" date="2020-07" db="EMBL/GenBank/DDBJ databases">
        <title>Huge and variable diversity of episymbiotic CPR bacteria and DPANN archaea in groundwater ecosystems.</title>
        <authorList>
            <person name="He C.Y."/>
            <person name="Keren R."/>
            <person name="Whittaker M."/>
            <person name="Farag I.F."/>
            <person name="Doudna J."/>
            <person name="Cate J.H.D."/>
            <person name="Banfield J.F."/>
        </authorList>
    </citation>
    <scope>NUCLEOTIDE SEQUENCE</scope>
    <source>
        <strain evidence="3">NC_groundwater_1226_Ag_S-0.1um_59_124</strain>
    </source>
</reference>
<dbReference type="AlphaFoldDB" id="A0A932YVQ1"/>
<dbReference type="Gene3D" id="3.40.50.720">
    <property type="entry name" value="NAD(P)-binding Rossmann-like Domain"/>
    <property type="match status" value="1"/>
</dbReference>
<sequence length="262" mass="28161">MKAPEEIFSVRDKAVIITGGAGMLGREYAAFLLAAGARVALFDIVQDPKLPEGTFARYMKVDITDRDAVFAAVADVAKEYGRVDVLINNAAMNPVPGSPESKDQFSPYEDYPKELWEKELSAGLSGALFCTQAVIPAMKRQGSGSIINISSTYGNVGPDNRIYGSGKYKSIGYAATKGAVLNFTRAWASYLRGTGIRVNTLTPGGVFAGQSTEFVKAYEEKTILGRMADKTDYNGAILFLASDASRYMTGANLVVDGGWTAW</sequence>
<organism evidence="3 4">
    <name type="scientific">Candidatus Sungiibacteriota bacterium</name>
    <dbReference type="NCBI Taxonomy" id="2750080"/>
    <lineage>
        <taxon>Bacteria</taxon>
        <taxon>Candidatus Sungiibacteriota</taxon>
    </lineage>
</organism>
<dbReference type="InterPro" id="IPR036291">
    <property type="entry name" value="NAD(P)-bd_dom_sf"/>
</dbReference>
<evidence type="ECO:0000256" key="1">
    <source>
        <dbReference type="ARBA" id="ARBA00006484"/>
    </source>
</evidence>
<dbReference type="FunFam" id="3.40.50.720:FF:000084">
    <property type="entry name" value="Short-chain dehydrogenase reductase"/>
    <property type="match status" value="1"/>
</dbReference>
<gene>
    <name evidence="3" type="ORF">HY474_01660</name>
</gene>
<dbReference type="SUPFAM" id="SSF51735">
    <property type="entry name" value="NAD(P)-binding Rossmann-fold domains"/>
    <property type="match status" value="1"/>
</dbReference>
<protein>
    <submittedName>
        <fullName evidence="3">SDR family oxidoreductase</fullName>
    </submittedName>
</protein>
<comment type="caution">
    <text evidence="3">The sequence shown here is derived from an EMBL/GenBank/DDBJ whole genome shotgun (WGS) entry which is preliminary data.</text>
</comment>
<dbReference type="PRINTS" id="PR00080">
    <property type="entry name" value="SDRFAMILY"/>
</dbReference>
<dbReference type="PRINTS" id="PR00081">
    <property type="entry name" value="GDHRDH"/>
</dbReference>
<dbReference type="Pfam" id="PF13561">
    <property type="entry name" value="adh_short_C2"/>
    <property type="match status" value="1"/>
</dbReference>
<evidence type="ECO:0000313" key="3">
    <source>
        <dbReference type="EMBL" id="MBI4132317.1"/>
    </source>
</evidence>
<accession>A0A932YVQ1</accession>
<dbReference type="PANTHER" id="PTHR42760:SF133">
    <property type="entry name" value="3-OXOACYL-[ACYL-CARRIER-PROTEIN] REDUCTASE"/>
    <property type="match status" value="1"/>
</dbReference>
<dbReference type="InterPro" id="IPR020904">
    <property type="entry name" value="Sc_DH/Rdtase_CS"/>
</dbReference>
<evidence type="ECO:0000256" key="2">
    <source>
        <dbReference type="ARBA" id="ARBA00023002"/>
    </source>
</evidence>
<dbReference type="EMBL" id="JACQMJ010000008">
    <property type="protein sequence ID" value="MBI4132317.1"/>
    <property type="molecule type" value="Genomic_DNA"/>
</dbReference>
<dbReference type="Proteomes" id="UP000704960">
    <property type="component" value="Unassembled WGS sequence"/>
</dbReference>
<dbReference type="InterPro" id="IPR002347">
    <property type="entry name" value="SDR_fam"/>
</dbReference>
<dbReference type="GO" id="GO:0016616">
    <property type="term" value="F:oxidoreductase activity, acting on the CH-OH group of donors, NAD or NADP as acceptor"/>
    <property type="evidence" value="ECO:0007669"/>
    <property type="project" value="TreeGrafter"/>
</dbReference>
<proteinExistence type="inferred from homology"/>